<name>A0ABV7GUM6_9RHOB</name>
<evidence type="ECO:0000313" key="3">
    <source>
        <dbReference type="Proteomes" id="UP001595632"/>
    </source>
</evidence>
<sequence length="74" mass="8534">MTQAHPNDALGYLSRRPLPPISAVALRFVVVLTKWDERRRTRRSLGTLDPHLLQDIGLTKGEARLEAERPFWKD</sequence>
<dbReference type="RefSeq" id="WP_275631174.1">
    <property type="nucleotide sequence ID" value="NZ_JARGYD010000001.1"/>
</dbReference>
<accession>A0ABV7GUM6</accession>
<keyword evidence="3" id="KW-1185">Reference proteome</keyword>
<gene>
    <name evidence="2" type="ORF">ACFOGP_14375</name>
</gene>
<evidence type="ECO:0000313" key="2">
    <source>
        <dbReference type="EMBL" id="MFC3143904.1"/>
    </source>
</evidence>
<comment type="caution">
    <text evidence="2">The sequence shown here is derived from an EMBL/GenBank/DDBJ whole genome shotgun (WGS) entry which is preliminary data.</text>
</comment>
<dbReference type="InterPro" id="IPR009506">
    <property type="entry name" value="YjiS-like"/>
</dbReference>
<evidence type="ECO:0000259" key="1">
    <source>
        <dbReference type="Pfam" id="PF06568"/>
    </source>
</evidence>
<feature type="domain" description="YjiS-like" evidence="1">
    <location>
        <begin position="32"/>
        <end position="64"/>
    </location>
</feature>
<dbReference type="EMBL" id="JBHRTB010000010">
    <property type="protein sequence ID" value="MFC3143904.1"/>
    <property type="molecule type" value="Genomic_DNA"/>
</dbReference>
<dbReference type="Pfam" id="PF06568">
    <property type="entry name" value="YjiS-like"/>
    <property type="match status" value="1"/>
</dbReference>
<protein>
    <submittedName>
        <fullName evidence="2">DUF1127 domain-containing protein</fullName>
    </submittedName>
</protein>
<organism evidence="2 3">
    <name type="scientific">Psychromarinibacter halotolerans</name>
    <dbReference type="NCBI Taxonomy" id="1775175"/>
    <lineage>
        <taxon>Bacteria</taxon>
        <taxon>Pseudomonadati</taxon>
        <taxon>Pseudomonadota</taxon>
        <taxon>Alphaproteobacteria</taxon>
        <taxon>Rhodobacterales</taxon>
        <taxon>Paracoccaceae</taxon>
        <taxon>Psychromarinibacter</taxon>
    </lineage>
</organism>
<dbReference type="Proteomes" id="UP001595632">
    <property type="component" value="Unassembled WGS sequence"/>
</dbReference>
<reference evidence="3" key="1">
    <citation type="journal article" date="2019" name="Int. J. Syst. Evol. Microbiol.">
        <title>The Global Catalogue of Microorganisms (GCM) 10K type strain sequencing project: providing services to taxonomists for standard genome sequencing and annotation.</title>
        <authorList>
            <consortium name="The Broad Institute Genomics Platform"/>
            <consortium name="The Broad Institute Genome Sequencing Center for Infectious Disease"/>
            <person name="Wu L."/>
            <person name="Ma J."/>
        </authorList>
    </citation>
    <scope>NUCLEOTIDE SEQUENCE [LARGE SCALE GENOMIC DNA]</scope>
    <source>
        <strain evidence="3">KCTC 52366</strain>
    </source>
</reference>
<proteinExistence type="predicted"/>